<evidence type="ECO:0000256" key="8">
    <source>
        <dbReference type="SAM" id="MobiDB-lite"/>
    </source>
</evidence>
<dbReference type="GO" id="GO:0043130">
    <property type="term" value="F:ubiquitin binding"/>
    <property type="evidence" value="ECO:0007669"/>
    <property type="project" value="EnsemblFungi"/>
</dbReference>
<dbReference type="KEGG" id="erc:Ecym_1290"/>
<dbReference type="AlphaFoldDB" id="G8JN65"/>
<dbReference type="SUPFAM" id="SSF140111">
    <property type="entry name" value="Endosomal sorting complex assembly domain"/>
    <property type="match status" value="1"/>
</dbReference>
<dbReference type="PANTHER" id="PTHR23306:SF3">
    <property type="entry name" value="TUMOR SUPPRESSOR PROTEIN 101"/>
    <property type="match status" value="1"/>
</dbReference>
<feature type="domain" description="SB" evidence="9">
    <location>
        <begin position="384"/>
        <end position="447"/>
    </location>
</feature>
<dbReference type="SUPFAM" id="SSF54495">
    <property type="entry name" value="UBC-like"/>
    <property type="match status" value="1"/>
</dbReference>
<comment type="subcellular location">
    <subcellularLocation>
        <location evidence="1">Endosome</location>
    </subcellularLocation>
</comment>
<evidence type="ECO:0000313" key="12">
    <source>
        <dbReference type="Proteomes" id="UP000006790"/>
    </source>
</evidence>
<dbReference type="HOGENOM" id="CLU_046554_0_0_1"/>
<dbReference type="PANTHER" id="PTHR23306">
    <property type="entry name" value="TUMOR SUSCEPTIBILITY GENE 101 PROTEIN-RELATED"/>
    <property type="match status" value="1"/>
</dbReference>
<reference evidence="12" key="1">
    <citation type="journal article" date="2012" name="G3 (Bethesda)">
        <title>Pichia sorbitophila, an interspecies yeast hybrid reveals early steps of genome resolution following polyploidization.</title>
        <authorList>
            <person name="Leh Louis V."/>
            <person name="Despons L."/>
            <person name="Friedrich A."/>
            <person name="Martin T."/>
            <person name="Durrens P."/>
            <person name="Casaregola S."/>
            <person name="Neuveglise C."/>
            <person name="Fairhead C."/>
            <person name="Marck C."/>
            <person name="Cruz J.A."/>
            <person name="Straub M.L."/>
            <person name="Kugler V."/>
            <person name="Sacerdot C."/>
            <person name="Uzunov Z."/>
            <person name="Thierry A."/>
            <person name="Weiss S."/>
            <person name="Bleykasten C."/>
            <person name="De Montigny J."/>
            <person name="Jacques N."/>
            <person name="Jung P."/>
            <person name="Lemaire M."/>
            <person name="Mallet S."/>
            <person name="Morel G."/>
            <person name="Richard G.F."/>
            <person name="Sarkar A."/>
            <person name="Savel G."/>
            <person name="Schacherer J."/>
            <person name="Seret M.L."/>
            <person name="Talla E."/>
            <person name="Samson G."/>
            <person name="Jubin C."/>
            <person name="Poulain J."/>
            <person name="Vacherie B."/>
            <person name="Barbe V."/>
            <person name="Pelletier E."/>
            <person name="Sherman D.J."/>
            <person name="Westhof E."/>
            <person name="Weissenbach J."/>
            <person name="Baret P.V."/>
            <person name="Wincker P."/>
            <person name="Gaillardin C."/>
            <person name="Dujon B."/>
            <person name="Souciet J.L."/>
        </authorList>
    </citation>
    <scope>NUCLEOTIDE SEQUENCE [LARGE SCALE GENOMIC DNA]</scope>
    <source>
        <strain evidence="12">CBS 270.75 / DBVPG 7215 / KCTC 17166 / NRRL Y-17582</strain>
    </source>
</reference>
<evidence type="ECO:0000256" key="1">
    <source>
        <dbReference type="ARBA" id="ARBA00004177"/>
    </source>
</evidence>
<dbReference type="CDD" id="cd11685">
    <property type="entry name" value="UEV_TSG101-like"/>
    <property type="match status" value="1"/>
</dbReference>
<dbReference type="Pfam" id="PF05743">
    <property type="entry name" value="UEV"/>
    <property type="match status" value="1"/>
</dbReference>
<keyword evidence="5 7" id="KW-0653">Protein transport</keyword>
<dbReference type="GO" id="GO:0009898">
    <property type="term" value="C:cytoplasmic side of plasma membrane"/>
    <property type="evidence" value="ECO:0007669"/>
    <property type="project" value="EnsemblFungi"/>
</dbReference>
<dbReference type="OMA" id="YMNFPQP"/>
<keyword evidence="12" id="KW-1185">Reference proteome</keyword>
<comment type="similarity">
    <text evidence="2">Belongs to the ubiquitin-conjugating enzyme family. UEV subfamily.</text>
</comment>
<dbReference type="PROSITE" id="PS51322">
    <property type="entry name" value="UEV"/>
    <property type="match status" value="1"/>
</dbReference>
<dbReference type="GeneID" id="11469665"/>
<dbReference type="Gene3D" id="3.10.110.10">
    <property type="entry name" value="Ubiquitin Conjugating Enzyme"/>
    <property type="match status" value="1"/>
</dbReference>
<dbReference type="OrthoDB" id="306304at2759"/>
<dbReference type="EMBL" id="CP002497">
    <property type="protein sequence ID" value="AET37529.1"/>
    <property type="molecule type" value="Genomic_DNA"/>
</dbReference>
<keyword evidence="4" id="KW-0967">Endosome</keyword>
<evidence type="ECO:0000259" key="9">
    <source>
        <dbReference type="PROSITE" id="PS51312"/>
    </source>
</evidence>
<dbReference type="RefSeq" id="XP_003644346.1">
    <property type="nucleotide sequence ID" value="XM_003644298.1"/>
</dbReference>
<evidence type="ECO:0000256" key="6">
    <source>
        <dbReference type="ARBA" id="ARBA00023054"/>
    </source>
</evidence>
<dbReference type="InParanoid" id="G8JN65"/>
<dbReference type="GO" id="GO:0006623">
    <property type="term" value="P:protein targeting to vacuole"/>
    <property type="evidence" value="ECO:0007669"/>
    <property type="project" value="EnsemblFungi"/>
</dbReference>
<name>G8JN65_ERECY</name>
<dbReference type="FunCoup" id="G8JN65">
    <property type="interactions" value="573"/>
</dbReference>
<keyword evidence="6" id="KW-0175">Coiled coil</keyword>
<accession>G8JN65</accession>
<evidence type="ECO:0000256" key="3">
    <source>
        <dbReference type="ARBA" id="ARBA00022448"/>
    </source>
</evidence>
<dbReference type="Gene3D" id="6.10.140.820">
    <property type="match status" value="1"/>
</dbReference>
<dbReference type="Pfam" id="PF09454">
    <property type="entry name" value="Vps23_core"/>
    <property type="match status" value="1"/>
</dbReference>
<feature type="domain" description="UEV" evidence="10">
    <location>
        <begin position="13"/>
        <end position="150"/>
    </location>
</feature>
<feature type="region of interest" description="Disordered" evidence="8">
    <location>
        <begin position="162"/>
        <end position="203"/>
    </location>
</feature>
<dbReference type="InterPro" id="IPR016135">
    <property type="entry name" value="UBQ-conjugating_enzyme/RWD"/>
</dbReference>
<dbReference type="GO" id="GO:0043162">
    <property type="term" value="P:ubiquitin-dependent protein catabolic process via the multivesicular body sorting pathway"/>
    <property type="evidence" value="ECO:0007669"/>
    <property type="project" value="EnsemblFungi"/>
</dbReference>
<feature type="compositionally biased region" description="Low complexity" evidence="8">
    <location>
        <begin position="178"/>
        <end position="188"/>
    </location>
</feature>
<dbReference type="GO" id="GO:0061709">
    <property type="term" value="P:reticulophagy"/>
    <property type="evidence" value="ECO:0007669"/>
    <property type="project" value="EnsemblFungi"/>
</dbReference>
<evidence type="ECO:0008006" key="13">
    <source>
        <dbReference type="Google" id="ProtNLM"/>
    </source>
</evidence>
<dbReference type="InterPro" id="IPR017916">
    <property type="entry name" value="SB_dom"/>
</dbReference>
<evidence type="ECO:0000259" key="10">
    <source>
        <dbReference type="PROSITE" id="PS51322"/>
    </source>
</evidence>
<dbReference type="GO" id="GO:0006612">
    <property type="term" value="P:protein targeting to membrane"/>
    <property type="evidence" value="ECO:0007669"/>
    <property type="project" value="EnsemblFungi"/>
</dbReference>
<dbReference type="InterPro" id="IPR037202">
    <property type="entry name" value="ESCRT_assembly_dom"/>
</dbReference>
<evidence type="ECO:0000313" key="11">
    <source>
        <dbReference type="EMBL" id="AET37529.1"/>
    </source>
</evidence>
<dbReference type="PROSITE" id="PS51312">
    <property type="entry name" value="SB"/>
    <property type="match status" value="1"/>
</dbReference>
<dbReference type="GO" id="GO:1904669">
    <property type="term" value="P:ATP export"/>
    <property type="evidence" value="ECO:0007669"/>
    <property type="project" value="EnsemblFungi"/>
</dbReference>
<dbReference type="eggNOG" id="KOG2391">
    <property type="taxonomic scope" value="Eukaryota"/>
</dbReference>
<evidence type="ECO:0000256" key="2">
    <source>
        <dbReference type="ARBA" id="ARBA00009594"/>
    </source>
</evidence>
<proteinExistence type="inferred from homology"/>
<evidence type="ECO:0000256" key="4">
    <source>
        <dbReference type="ARBA" id="ARBA00022753"/>
    </source>
</evidence>
<evidence type="ECO:0000256" key="5">
    <source>
        <dbReference type="ARBA" id="ARBA00022927"/>
    </source>
</evidence>
<sequence>MENREVYFDVPQRVLDWLFQVLQPNYYDPRTCFHDVVALLSNVKSLAPRSRVFTNKIGGSELLLCLYGKIEDVDILIWVPSEYPIMHPMVYIDFELINGHELQVSQYLDSEGLFYLPIFASWNPEECNLLKVVFDLRNAIRRNFPLKVLQRPPQVPQKLQSFEVRTDVKSPSLPPKVPSSSSSKSTSKYDTPGLPPKPPRYTDTEANSILTRMELMNSIDSLGNDFGDLHLSPSASATSFRLPPRPVGNTGISPAVPAAKPLSPLFPNFLDDETLTQHGDETHRHMLQTLQTIINELAASTAPNYDMEWRRRSSMIKGAIDKFYLLYKHEWNNLEQLRSTLKENTQTLHQEISKINEELDKDSAFKEKYPQDSFNLIDYIVAETVALNQLYELTAKHHAISDGIQLLSQMLNQGKISVDIFVKKTRMLARDQFLTKVHIDKIVKLLK</sequence>
<gene>
    <name evidence="11" type="ordered locus">Ecym_1290</name>
</gene>
<dbReference type="Proteomes" id="UP000006790">
    <property type="component" value="Chromosome 1"/>
</dbReference>
<dbReference type="GO" id="GO:0000813">
    <property type="term" value="C:ESCRT I complex"/>
    <property type="evidence" value="ECO:0007669"/>
    <property type="project" value="EnsemblFungi"/>
</dbReference>
<keyword evidence="3 7" id="KW-0813">Transport</keyword>
<dbReference type="GO" id="GO:0045324">
    <property type="term" value="P:late endosome to vacuole transport"/>
    <property type="evidence" value="ECO:0007669"/>
    <property type="project" value="EnsemblFungi"/>
</dbReference>
<organism evidence="11 12">
    <name type="scientific">Eremothecium cymbalariae (strain CBS 270.75 / DBVPG 7215 / KCTC 17166 / NRRL Y-17582)</name>
    <name type="common">Yeast</name>
    <dbReference type="NCBI Taxonomy" id="931890"/>
    <lineage>
        <taxon>Eukaryota</taxon>
        <taxon>Fungi</taxon>
        <taxon>Dikarya</taxon>
        <taxon>Ascomycota</taxon>
        <taxon>Saccharomycotina</taxon>
        <taxon>Saccharomycetes</taxon>
        <taxon>Saccharomycetales</taxon>
        <taxon>Saccharomycetaceae</taxon>
        <taxon>Eremothecium</taxon>
    </lineage>
</organism>
<protein>
    <recommendedName>
        <fullName evidence="13">UEV domain-containing protein</fullName>
    </recommendedName>
</protein>
<dbReference type="STRING" id="931890.G8JN65"/>
<evidence type="ECO:0000256" key="7">
    <source>
        <dbReference type="PROSITE-ProRule" id="PRU00644"/>
    </source>
</evidence>
<dbReference type="InterPro" id="IPR052070">
    <property type="entry name" value="ESCRT-I_UEV_domain"/>
</dbReference>
<dbReference type="GO" id="GO:1902915">
    <property type="term" value="P:negative regulation of protein polyubiquitination"/>
    <property type="evidence" value="ECO:0007669"/>
    <property type="project" value="EnsemblFungi"/>
</dbReference>
<dbReference type="InterPro" id="IPR008883">
    <property type="entry name" value="UEV_N"/>
</dbReference>